<protein>
    <submittedName>
        <fullName evidence="3">Uncharacterized protein</fullName>
    </submittedName>
</protein>
<accession>A0A918QAH7</accession>
<evidence type="ECO:0000256" key="1">
    <source>
        <dbReference type="SAM" id="MobiDB-lite"/>
    </source>
</evidence>
<dbReference type="AlphaFoldDB" id="A0A918QAH7"/>
<reference evidence="3" key="2">
    <citation type="submission" date="2020-09" db="EMBL/GenBank/DDBJ databases">
        <authorList>
            <person name="Sun Q."/>
            <person name="Kim S."/>
        </authorList>
    </citation>
    <scope>NUCLEOTIDE SEQUENCE</scope>
    <source>
        <strain evidence="3">KCTC 32296</strain>
    </source>
</reference>
<keyword evidence="4" id="KW-1185">Reference proteome</keyword>
<feature type="region of interest" description="Disordered" evidence="1">
    <location>
        <begin position="55"/>
        <end position="81"/>
    </location>
</feature>
<keyword evidence="2" id="KW-0812">Transmembrane</keyword>
<evidence type="ECO:0000313" key="4">
    <source>
        <dbReference type="Proteomes" id="UP000662572"/>
    </source>
</evidence>
<name>A0A918QAH7_9CAUL</name>
<comment type="caution">
    <text evidence="3">The sequence shown here is derived from an EMBL/GenBank/DDBJ whole genome shotgun (WGS) entry which is preliminary data.</text>
</comment>
<gene>
    <name evidence="3" type="ORF">GCM10011273_27230</name>
</gene>
<sequence length="81" mass="8459">MAATGSQNNNMLMTILAVAVIAIIAVAAIFMMQDNRSSSERVADAVTALPQGVDNAANELGDQSPAENIERNAEKAAEKVN</sequence>
<feature type="compositionally biased region" description="Basic and acidic residues" evidence="1">
    <location>
        <begin position="68"/>
        <end position="81"/>
    </location>
</feature>
<evidence type="ECO:0000313" key="3">
    <source>
        <dbReference type="EMBL" id="GGZ39335.1"/>
    </source>
</evidence>
<dbReference type="RefSeq" id="WP_189487522.1">
    <property type="nucleotide sequence ID" value="NZ_BMZB01000004.1"/>
</dbReference>
<proteinExistence type="predicted"/>
<feature type="transmembrane region" description="Helical" evidence="2">
    <location>
        <begin position="12"/>
        <end position="31"/>
    </location>
</feature>
<dbReference type="EMBL" id="BMZB01000004">
    <property type="protein sequence ID" value="GGZ39335.1"/>
    <property type="molecule type" value="Genomic_DNA"/>
</dbReference>
<organism evidence="3 4">
    <name type="scientific">Asticcacaulis endophyticus</name>
    <dbReference type="NCBI Taxonomy" id="1395890"/>
    <lineage>
        <taxon>Bacteria</taxon>
        <taxon>Pseudomonadati</taxon>
        <taxon>Pseudomonadota</taxon>
        <taxon>Alphaproteobacteria</taxon>
        <taxon>Caulobacterales</taxon>
        <taxon>Caulobacteraceae</taxon>
        <taxon>Asticcacaulis</taxon>
    </lineage>
</organism>
<keyword evidence="2" id="KW-0472">Membrane</keyword>
<keyword evidence="2" id="KW-1133">Transmembrane helix</keyword>
<reference evidence="3" key="1">
    <citation type="journal article" date="2014" name="Int. J. Syst. Evol. Microbiol.">
        <title>Complete genome sequence of Corynebacterium casei LMG S-19264T (=DSM 44701T), isolated from a smear-ripened cheese.</title>
        <authorList>
            <consortium name="US DOE Joint Genome Institute (JGI-PGF)"/>
            <person name="Walter F."/>
            <person name="Albersmeier A."/>
            <person name="Kalinowski J."/>
            <person name="Ruckert C."/>
        </authorList>
    </citation>
    <scope>NUCLEOTIDE SEQUENCE</scope>
    <source>
        <strain evidence="3">KCTC 32296</strain>
    </source>
</reference>
<evidence type="ECO:0000256" key="2">
    <source>
        <dbReference type="SAM" id="Phobius"/>
    </source>
</evidence>
<dbReference type="Proteomes" id="UP000662572">
    <property type="component" value="Unassembled WGS sequence"/>
</dbReference>